<evidence type="ECO:0000313" key="2">
    <source>
        <dbReference type="Proteomes" id="UP001292094"/>
    </source>
</evidence>
<protein>
    <submittedName>
        <fullName evidence="1">Uncharacterized protein</fullName>
    </submittedName>
</protein>
<gene>
    <name evidence="1" type="ORF">Pmani_016846</name>
</gene>
<organism evidence="1 2">
    <name type="scientific">Petrolisthes manimaculis</name>
    <dbReference type="NCBI Taxonomy" id="1843537"/>
    <lineage>
        <taxon>Eukaryota</taxon>
        <taxon>Metazoa</taxon>
        <taxon>Ecdysozoa</taxon>
        <taxon>Arthropoda</taxon>
        <taxon>Crustacea</taxon>
        <taxon>Multicrustacea</taxon>
        <taxon>Malacostraca</taxon>
        <taxon>Eumalacostraca</taxon>
        <taxon>Eucarida</taxon>
        <taxon>Decapoda</taxon>
        <taxon>Pleocyemata</taxon>
        <taxon>Anomura</taxon>
        <taxon>Galatheoidea</taxon>
        <taxon>Porcellanidae</taxon>
        <taxon>Petrolisthes</taxon>
    </lineage>
</organism>
<sequence length="137" mass="15545">MHCLRIMCRDEDIQARSSDRAVTGNTHELDTINKKLNWNDVLPSANEQDSRHQPSYNVIDGTRKPFVLLDEVPDGFVDPYGQLCLQESGLEYYAVLGSHGSYGPSAVFYLLSHGSSECFSKVFSQYGDHWLWKDSIQ</sequence>
<evidence type="ECO:0000313" key="1">
    <source>
        <dbReference type="EMBL" id="KAK4311642.1"/>
    </source>
</evidence>
<name>A0AAE1U6A8_9EUCA</name>
<dbReference type="Proteomes" id="UP001292094">
    <property type="component" value="Unassembled WGS sequence"/>
</dbReference>
<accession>A0AAE1U6A8</accession>
<keyword evidence="2" id="KW-1185">Reference proteome</keyword>
<comment type="caution">
    <text evidence="1">The sequence shown here is derived from an EMBL/GenBank/DDBJ whole genome shotgun (WGS) entry which is preliminary data.</text>
</comment>
<reference evidence="1" key="1">
    <citation type="submission" date="2023-11" db="EMBL/GenBank/DDBJ databases">
        <title>Genome assemblies of two species of porcelain crab, Petrolisthes cinctipes and Petrolisthes manimaculis (Anomura: Porcellanidae).</title>
        <authorList>
            <person name="Angst P."/>
        </authorList>
    </citation>
    <scope>NUCLEOTIDE SEQUENCE</scope>
    <source>
        <strain evidence="1">PB745_02</strain>
        <tissue evidence="1">Gill</tissue>
    </source>
</reference>
<proteinExistence type="predicted"/>
<dbReference type="AlphaFoldDB" id="A0AAE1U6A8"/>
<dbReference type="EMBL" id="JAWZYT010001493">
    <property type="protein sequence ID" value="KAK4311642.1"/>
    <property type="molecule type" value="Genomic_DNA"/>
</dbReference>